<dbReference type="Proteomes" id="UP000186895">
    <property type="component" value="Unassembled WGS sequence"/>
</dbReference>
<accession>A0A1N6T9Q3</accession>
<dbReference type="AlphaFoldDB" id="A0A1N6T9Q3"/>
<name>A0A1N6T9Q3_9GAMM</name>
<evidence type="ECO:0000313" key="1">
    <source>
        <dbReference type="EMBL" id="SIQ50070.1"/>
    </source>
</evidence>
<gene>
    <name evidence="1" type="ORF">SAMN05421647_105202</name>
</gene>
<sequence length="143" mass="16214">MRIWETAPLATDNLIEQLEMLGGLVVIQGPVLQLSLLDLHFAFCWVEDLERWVRQRHAESPELSIIFIDASALSNEQSFWQNSSHQLGLEYTPVADADAAFALHRRLVEQEEALAGAGRKVERILISLRMSDSERVLVADYIL</sequence>
<dbReference type="EMBL" id="FTMN01000005">
    <property type="protein sequence ID" value="SIQ50070.1"/>
    <property type="molecule type" value="Genomic_DNA"/>
</dbReference>
<evidence type="ECO:0000313" key="2">
    <source>
        <dbReference type="Proteomes" id="UP000186895"/>
    </source>
</evidence>
<organism evidence="1 2">
    <name type="scientific">Marinobacterium stanieri</name>
    <dbReference type="NCBI Taxonomy" id="49186"/>
    <lineage>
        <taxon>Bacteria</taxon>
        <taxon>Pseudomonadati</taxon>
        <taxon>Pseudomonadota</taxon>
        <taxon>Gammaproteobacteria</taxon>
        <taxon>Oceanospirillales</taxon>
        <taxon>Oceanospirillaceae</taxon>
        <taxon>Marinobacterium</taxon>
    </lineage>
</organism>
<reference evidence="1 2" key="1">
    <citation type="submission" date="2017-01" db="EMBL/GenBank/DDBJ databases">
        <authorList>
            <person name="Mah S.A."/>
            <person name="Swanson W.J."/>
            <person name="Moy G.W."/>
            <person name="Vacquier V.D."/>
        </authorList>
    </citation>
    <scope>NUCLEOTIDE SEQUENCE [LARGE SCALE GENOMIC DNA]</scope>
    <source>
        <strain evidence="1 2">DSM 7027</strain>
    </source>
</reference>
<keyword evidence="2" id="KW-1185">Reference proteome</keyword>
<dbReference type="RefSeq" id="WP_076463062.1">
    <property type="nucleotide sequence ID" value="NZ_FTMN01000005.1"/>
</dbReference>
<proteinExistence type="predicted"/>
<protein>
    <submittedName>
        <fullName evidence="1">Uncharacterized protein</fullName>
    </submittedName>
</protein>